<dbReference type="EMBL" id="JBHSMQ010000007">
    <property type="protein sequence ID" value="MFC5456722.1"/>
    <property type="molecule type" value="Genomic_DNA"/>
</dbReference>
<dbReference type="InterPro" id="IPR003661">
    <property type="entry name" value="HisK_dim/P_dom"/>
</dbReference>
<dbReference type="Gene3D" id="3.30.565.10">
    <property type="entry name" value="Histidine kinase-like ATPase, C-terminal domain"/>
    <property type="match status" value="1"/>
</dbReference>
<dbReference type="RefSeq" id="WP_377169253.1">
    <property type="nucleotide sequence ID" value="NZ_JBHSMQ010000007.1"/>
</dbReference>
<dbReference type="GO" id="GO:0016301">
    <property type="term" value="F:kinase activity"/>
    <property type="evidence" value="ECO:0007669"/>
    <property type="project" value="UniProtKB-KW"/>
</dbReference>
<name>A0ABW0KVJ5_9BACT</name>
<feature type="domain" description="Histidine kinase" evidence="5">
    <location>
        <begin position="162"/>
        <end position="377"/>
    </location>
</feature>
<organism evidence="6 7">
    <name type="scientific">Prosthecobacter fluviatilis</name>
    <dbReference type="NCBI Taxonomy" id="445931"/>
    <lineage>
        <taxon>Bacteria</taxon>
        <taxon>Pseudomonadati</taxon>
        <taxon>Verrucomicrobiota</taxon>
        <taxon>Verrucomicrobiia</taxon>
        <taxon>Verrucomicrobiales</taxon>
        <taxon>Verrucomicrobiaceae</taxon>
        <taxon>Prosthecobacter</taxon>
    </lineage>
</organism>
<evidence type="ECO:0000256" key="2">
    <source>
        <dbReference type="ARBA" id="ARBA00012438"/>
    </source>
</evidence>
<evidence type="ECO:0000313" key="7">
    <source>
        <dbReference type="Proteomes" id="UP001596052"/>
    </source>
</evidence>
<dbReference type="Proteomes" id="UP001596052">
    <property type="component" value="Unassembled WGS sequence"/>
</dbReference>
<evidence type="ECO:0000313" key="6">
    <source>
        <dbReference type="EMBL" id="MFC5456722.1"/>
    </source>
</evidence>
<dbReference type="PRINTS" id="PR00344">
    <property type="entry name" value="BCTRLSENSOR"/>
</dbReference>
<keyword evidence="6" id="KW-0808">Transferase</keyword>
<comment type="caution">
    <text evidence="6">The sequence shown here is derived from an EMBL/GenBank/DDBJ whole genome shotgun (WGS) entry which is preliminary data.</text>
</comment>
<dbReference type="CDD" id="cd00075">
    <property type="entry name" value="HATPase"/>
    <property type="match status" value="1"/>
</dbReference>
<dbReference type="PANTHER" id="PTHR43547:SF2">
    <property type="entry name" value="HYBRID SIGNAL TRANSDUCTION HISTIDINE KINASE C"/>
    <property type="match status" value="1"/>
</dbReference>
<protein>
    <recommendedName>
        <fullName evidence="2">histidine kinase</fullName>
        <ecNumber evidence="2">2.7.13.3</ecNumber>
    </recommendedName>
</protein>
<evidence type="ECO:0000256" key="1">
    <source>
        <dbReference type="ARBA" id="ARBA00000085"/>
    </source>
</evidence>
<dbReference type="SMART" id="SM00387">
    <property type="entry name" value="HATPase_c"/>
    <property type="match status" value="1"/>
</dbReference>
<dbReference type="EC" id="2.7.13.3" evidence="2"/>
<dbReference type="Gene3D" id="3.30.450.20">
    <property type="entry name" value="PAS domain"/>
    <property type="match status" value="1"/>
</dbReference>
<keyword evidence="7" id="KW-1185">Reference proteome</keyword>
<evidence type="ECO:0000259" key="5">
    <source>
        <dbReference type="PROSITE" id="PS50109"/>
    </source>
</evidence>
<dbReference type="InterPro" id="IPR003594">
    <property type="entry name" value="HATPase_dom"/>
</dbReference>
<dbReference type="InterPro" id="IPR036890">
    <property type="entry name" value="HATPase_C_sf"/>
</dbReference>
<keyword evidence="6" id="KW-0418">Kinase</keyword>
<dbReference type="SUPFAM" id="SSF55874">
    <property type="entry name" value="ATPase domain of HSP90 chaperone/DNA topoisomerase II/histidine kinase"/>
    <property type="match status" value="1"/>
</dbReference>
<feature type="compositionally biased region" description="Pro residues" evidence="4">
    <location>
        <begin position="15"/>
        <end position="24"/>
    </location>
</feature>
<evidence type="ECO:0000256" key="3">
    <source>
        <dbReference type="ARBA" id="ARBA00022553"/>
    </source>
</evidence>
<dbReference type="InterPro" id="IPR036097">
    <property type="entry name" value="HisK_dim/P_sf"/>
</dbReference>
<keyword evidence="3" id="KW-0597">Phosphoprotein</keyword>
<dbReference type="Pfam" id="PF00512">
    <property type="entry name" value="HisKA"/>
    <property type="match status" value="1"/>
</dbReference>
<gene>
    <name evidence="6" type="ORF">ACFQDI_17785</name>
</gene>
<dbReference type="InterPro" id="IPR004358">
    <property type="entry name" value="Sig_transdc_His_kin-like_C"/>
</dbReference>
<dbReference type="SUPFAM" id="SSF47384">
    <property type="entry name" value="Homodimeric domain of signal transducing histidine kinase"/>
    <property type="match status" value="1"/>
</dbReference>
<evidence type="ECO:0000256" key="4">
    <source>
        <dbReference type="SAM" id="MobiDB-lite"/>
    </source>
</evidence>
<dbReference type="PROSITE" id="PS50109">
    <property type="entry name" value="HIS_KIN"/>
    <property type="match status" value="1"/>
</dbReference>
<accession>A0ABW0KVJ5</accession>
<dbReference type="SMART" id="SM00388">
    <property type="entry name" value="HisKA"/>
    <property type="match status" value="1"/>
</dbReference>
<dbReference type="InterPro" id="IPR005467">
    <property type="entry name" value="His_kinase_dom"/>
</dbReference>
<sequence>MTLQAKPAPLAAAPAPAPAPAPPPAAPMCMQDDCRLFGALLNEAPQGILVLDEAGLILFANLAISVMLLPHPLEEGRPLGTAPALEAVSRIISDARARRTRVEGELRLPLPHSYAAEWSHERHYHLIASPWSEGPRTGVWVMAEDRTEHDTIAQTRQDFVTSAGHELRTPLSLIHGYIETLKSGMIKNTASLGRCLDVMEKHSRRMMRIIDDMLTLARLEGLEEPLKTETFLLRGCVHDAIEHLTPLIEVRQPHITLDFPPDGGLLSGDRFYWDQIFSNLIENALKENPRTGLRIAIAGRWTQHECLITVTDDGVGIRPEDLPYAFRRFYRTSQDSKGTGLGLSIVKRAVELHGGTIDLESHPGHATTFTIRVPLPG</sequence>
<dbReference type="PANTHER" id="PTHR43547">
    <property type="entry name" value="TWO-COMPONENT HISTIDINE KINASE"/>
    <property type="match status" value="1"/>
</dbReference>
<dbReference type="Pfam" id="PF02518">
    <property type="entry name" value="HATPase_c"/>
    <property type="match status" value="1"/>
</dbReference>
<feature type="region of interest" description="Disordered" evidence="4">
    <location>
        <begin position="1"/>
        <end position="24"/>
    </location>
</feature>
<comment type="catalytic activity">
    <reaction evidence="1">
        <text>ATP + protein L-histidine = ADP + protein N-phospho-L-histidine.</text>
        <dbReference type="EC" id="2.7.13.3"/>
    </reaction>
</comment>
<reference evidence="7" key="1">
    <citation type="journal article" date="2019" name="Int. J. Syst. Evol. Microbiol.">
        <title>The Global Catalogue of Microorganisms (GCM) 10K type strain sequencing project: providing services to taxonomists for standard genome sequencing and annotation.</title>
        <authorList>
            <consortium name="The Broad Institute Genomics Platform"/>
            <consortium name="The Broad Institute Genome Sequencing Center for Infectious Disease"/>
            <person name="Wu L."/>
            <person name="Ma J."/>
        </authorList>
    </citation>
    <scope>NUCLEOTIDE SEQUENCE [LARGE SCALE GENOMIC DNA]</scope>
    <source>
        <strain evidence="7">CGMCC 4.1469</strain>
    </source>
</reference>
<dbReference type="Gene3D" id="1.10.287.130">
    <property type="match status" value="1"/>
</dbReference>
<proteinExistence type="predicted"/>
<dbReference type="CDD" id="cd00082">
    <property type="entry name" value="HisKA"/>
    <property type="match status" value="1"/>
</dbReference>